<dbReference type="Proteomes" id="UP000005707">
    <property type="component" value="Unassembled WGS sequence"/>
</dbReference>
<organism evidence="1 2">
    <name type="scientific">Haloplasma contractile SSD-17B</name>
    <dbReference type="NCBI Taxonomy" id="1033810"/>
    <lineage>
        <taxon>Bacteria</taxon>
        <taxon>Bacillati</taxon>
        <taxon>Mycoplasmatota</taxon>
        <taxon>Mollicutes</taxon>
        <taxon>Haloplasmatales</taxon>
        <taxon>Haloplasmataceae</taxon>
        <taxon>Haloplasma</taxon>
    </lineage>
</organism>
<dbReference type="OrthoDB" id="9793324at2"/>
<dbReference type="InParanoid" id="U2EB58"/>
<sequence length="197" mass="22776">MQRGRGFTILILLFAVFIAFQNKMNLKVSQADEVTIPKDAVRLRIVANSNSEIDQQIKTEIRDEVITYLEPKLKDKANYQEAREVIYDSQDDLSQLVNDALEEHGFEDMNYSVDYGRTEFPKKVYGDTVYPAGTYDSIYIYLGEGEGDNWWCVLFPPLCLVDLAVDESGNVTKIDEEHEIEYSFLIIEKFKDWFGNN</sequence>
<dbReference type="FunCoup" id="U2EB58">
    <property type="interactions" value="35"/>
</dbReference>
<dbReference type="eggNOG" id="ENOG5031K93">
    <property type="taxonomic scope" value="Bacteria"/>
</dbReference>
<dbReference type="InterPro" id="IPR014202">
    <property type="entry name" value="Spore_II_R"/>
</dbReference>
<dbReference type="STRING" id="1033810.HLPCO_001324"/>
<dbReference type="EMBL" id="AFNU02000004">
    <property type="protein sequence ID" value="ERJ12338.1"/>
    <property type="molecule type" value="Genomic_DNA"/>
</dbReference>
<reference evidence="1 2" key="2">
    <citation type="journal article" date="2013" name="PLoS ONE">
        <title>INDIGO - INtegrated Data Warehouse of MIcrobial GenOmes with Examples from the Red Sea Extremophiles.</title>
        <authorList>
            <person name="Alam I."/>
            <person name="Antunes A."/>
            <person name="Kamau A.A."/>
            <person name="Ba Alawi W."/>
            <person name="Kalkatawi M."/>
            <person name="Stingl U."/>
            <person name="Bajic V.B."/>
        </authorList>
    </citation>
    <scope>NUCLEOTIDE SEQUENCE [LARGE SCALE GENOMIC DNA]</scope>
    <source>
        <strain evidence="1 2">SSD-17B</strain>
    </source>
</reference>
<dbReference type="AlphaFoldDB" id="U2EB58"/>
<evidence type="ECO:0000313" key="1">
    <source>
        <dbReference type="EMBL" id="ERJ12338.1"/>
    </source>
</evidence>
<comment type="caution">
    <text evidence="1">The sequence shown here is derived from an EMBL/GenBank/DDBJ whole genome shotgun (WGS) entry which is preliminary data.</text>
</comment>
<gene>
    <name evidence="1" type="ORF">HLPCO_001324</name>
</gene>
<name>U2EB58_9MOLU</name>
<keyword evidence="2" id="KW-1185">Reference proteome</keyword>
<reference evidence="1 2" key="1">
    <citation type="journal article" date="2011" name="J. Bacteriol.">
        <title>Genome sequence of Haloplasma contractile, an unusual contractile bacterium from a deep-sea anoxic brine lake.</title>
        <authorList>
            <person name="Antunes A."/>
            <person name="Alam I."/>
            <person name="El Dorry H."/>
            <person name="Siam R."/>
            <person name="Robertson A."/>
            <person name="Bajic V.B."/>
            <person name="Stingl U."/>
        </authorList>
    </citation>
    <scope>NUCLEOTIDE SEQUENCE [LARGE SCALE GENOMIC DNA]</scope>
    <source>
        <strain evidence="1 2">SSD-17B</strain>
    </source>
</reference>
<accession>U2EB58</accession>
<evidence type="ECO:0000313" key="2">
    <source>
        <dbReference type="Proteomes" id="UP000005707"/>
    </source>
</evidence>
<dbReference type="RefSeq" id="WP_008825085.1">
    <property type="nucleotide sequence ID" value="NZ_AFNU02000004.1"/>
</dbReference>
<protein>
    <submittedName>
        <fullName evidence="1">Stage II sporulation protein R</fullName>
    </submittedName>
</protein>
<dbReference type="NCBIfam" id="TIGR02837">
    <property type="entry name" value="spore_II_R"/>
    <property type="match status" value="1"/>
</dbReference>
<dbReference type="Pfam" id="PF09551">
    <property type="entry name" value="Spore_II_R"/>
    <property type="match status" value="1"/>
</dbReference>
<proteinExistence type="predicted"/>